<name>A0A8R7QY88_TRIUA</name>
<reference evidence="1" key="3">
    <citation type="submission" date="2022-06" db="UniProtKB">
        <authorList>
            <consortium name="EnsemblPlants"/>
        </authorList>
    </citation>
    <scope>IDENTIFICATION</scope>
</reference>
<evidence type="ECO:0000313" key="2">
    <source>
        <dbReference type="Proteomes" id="UP000015106"/>
    </source>
</evidence>
<proteinExistence type="predicted"/>
<reference evidence="2" key="1">
    <citation type="journal article" date="2013" name="Nature">
        <title>Draft genome of the wheat A-genome progenitor Triticum urartu.</title>
        <authorList>
            <person name="Ling H.Q."/>
            <person name="Zhao S."/>
            <person name="Liu D."/>
            <person name="Wang J."/>
            <person name="Sun H."/>
            <person name="Zhang C."/>
            <person name="Fan H."/>
            <person name="Li D."/>
            <person name="Dong L."/>
            <person name="Tao Y."/>
            <person name="Gao C."/>
            <person name="Wu H."/>
            <person name="Li Y."/>
            <person name="Cui Y."/>
            <person name="Guo X."/>
            <person name="Zheng S."/>
            <person name="Wang B."/>
            <person name="Yu K."/>
            <person name="Liang Q."/>
            <person name="Yang W."/>
            <person name="Lou X."/>
            <person name="Chen J."/>
            <person name="Feng M."/>
            <person name="Jian J."/>
            <person name="Zhang X."/>
            <person name="Luo G."/>
            <person name="Jiang Y."/>
            <person name="Liu J."/>
            <person name="Wang Z."/>
            <person name="Sha Y."/>
            <person name="Zhang B."/>
            <person name="Wu H."/>
            <person name="Tang D."/>
            <person name="Shen Q."/>
            <person name="Xue P."/>
            <person name="Zou S."/>
            <person name="Wang X."/>
            <person name="Liu X."/>
            <person name="Wang F."/>
            <person name="Yang Y."/>
            <person name="An X."/>
            <person name="Dong Z."/>
            <person name="Zhang K."/>
            <person name="Zhang X."/>
            <person name="Luo M.C."/>
            <person name="Dvorak J."/>
            <person name="Tong Y."/>
            <person name="Wang J."/>
            <person name="Yang H."/>
            <person name="Li Z."/>
            <person name="Wang D."/>
            <person name="Zhang A."/>
            <person name="Wang J."/>
        </authorList>
    </citation>
    <scope>NUCLEOTIDE SEQUENCE</scope>
    <source>
        <strain evidence="2">cv. G1812</strain>
    </source>
</reference>
<sequence>MGVHLLPLLSSQILSGSPLARIPILLVLFCLDALRRAFIYSLCSGVRLSCLALSRFRHC</sequence>
<evidence type="ECO:0000313" key="1">
    <source>
        <dbReference type="EnsemblPlants" id="TuG1812G0700000685.01.T01.cds313173"/>
    </source>
</evidence>
<dbReference type="Gramene" id="TuG1812G0700000685.01.T01">
    <property type="protein sequence ID" value="TuG1812G0700000685.01.T01.cds313173"/>
    <property type="gene ID" value="TuG1812G0700000685.01"/>
</dbReference>
<protein>
    <submittedName>
        <fullName evidence="1">Uncharacterized protein</fullName>
    </submittedName>
</protein>
<organism evidence="1 2">
    <name type="scientific">Triticum urartu</name>
    <name type="common">Red wild einkorn</name>
    <name type="synonym">Crithodium urartu</name>
    <dbReference type="NCBI Taxonomy" id="4572"/>
    <lineage>
        <taxon>Eukaryota</taxon>
        <taxon>Viridiplantae</taxon>
        <taxon>Streptophyta</taxon>
        <taxon>Embryophyta</taxon>
        <taxon>Tracheophyta</taxon>
        <taxon>Spermatophyta</taxon>
        <taxon>Magnoliopsida</taxon>
        <taxon>Liliopsida</taxon>
        <taxon>Poales</taxon>
        <taxon>Poaceae</taxon>
        <taxon>BOP clade</taxon>
        <taxon>Pooideae</taxon>
        <taxon>Triticodae</taxon>
        <taxon>Triticeae</taxon>
        <taxon>Triticinae</taxon>
        <taxon>Triticum</taxon>
    </lineage>
</organism>
<dbReference type="Proteomes" id="UP000015106">
    <property type="component" value="Chromosome 7"/>
</dbReference>
<dbReference type="AlphaFoldDB" id="A0A8R7QY88"/>
<keyword evidence="2" id="KW-1185">Reference proteome</keyword>
<reference evidence="1" key="2">
    <citation type="submission" date="2018-03" db="EMBL/GenBank/DDBJ databases">
        <title>The Triticum urartu genome reveals the dynamic nature of wheat genome evolution.</title>
        <authorList>
            <person name="Ling H."/>
            <person name="Ma B."/>
            <person name="Shi X."/>
            <person name="Liu H."/>
            <person name="Dong L."/>
            <person name="Sun H."/>
            <person name="Cao Y."/>
            <person name="Gao Q."/>
            <person name="Zheng S."/>
            <person name="Li Y."/>
            <person name="Yu Y."/>
            <person name="Du H."/>
            <person name="Qi M."/>
            <person name="Li Y."/>
            <person name="Yu H."/>
            <person name="Cui Y."/>
            <person name="Wang N."/>
            <person name="Chen C."/>
            <person name="Wu H."/>
            <person name="Zhao Y."/>
            <person name="Zhang J."/>
            <person name="Li Y."/>
            <person name="Zhou W."/>
            <person name="Zhang B."/>
            <person name="Hu W."/>
            <person name="Eijk M."/>
            <person name="Tang J."/>
            <person name="Witsenboer H."/>
            <person name="Zhao S."/>
            <person name="Li Z."/>
            <person name="Zhang A."/>
            <person name="Wang D."/>
            <person name="Liang C."/>
        </authorList>
    </citation>
    <scope>NUCLEOTIDE SEQUENCE [LARGE SCALE GENOMIC DNA]</scope>
    <source>
        <strain evidence="1">cv. G1812</strain>
    </source>
</reference>
<accession>A0A8R7QY88</accession>
<dbReference type="EnsemblPlants" id="TuG1812G0700000685.01.T01">
    <property type="protein sequence ID" value="TuG1812G0700000685.01.T01.cds313173"/>
    <property type="gene ID" value="TuG1812G0700000685.01"/>
</dbReference>